<dbReference type="AlphaFoldDB" id="A0A4P9WCZ4"/>
<dbReference type="Gene3D" id="3.90.70.10">
    <property type="entry name" value="Cysteine proteinases"/>
    <property type="match status" value="1"/>
</dbReference>
<dbReference type="PROSITE" id="PS00973">
    <property type="entry name" value="USP_2"/>
    <property type="match status" value="1"/>
</dbReference>
<dbReference type="Proteomes" id="UP000269721">
    <property type="component" value="Unassembled WGS sequence"/>
</dbReference>
<dbReference type="GO" id="GO:0004843">
    <property type="term" value="F:cysteine-type deubiquitinase activity"/>
    <property type="evidence" value="ECO:0007669"/>
    <property type="project" value="InterPro"/>
</dbReference>
<dbReference type="EMBL" id="KZ996022">
    <property type="protein sequence ID" value="RKO89555.1"/>
    <property type="molecule type" value="Genomic_DNA"/>
</dbReference>
<name>A0A4P9WCZ4_9FUNG</name>
<feature type="non-terminal residue" evidence="2">
    <location>
        <position position="1"/>
    </location>
</feature>
<dbReference type="InterPro" id="IPR038765">
    <property type="entry name" value="Papain-like_cys_pep_sf"/>
</dbReference>
<organism evidence="2 3">
    <name type="scientific">Blyttiomyces helicus</name>
    <dbReference type="NCBI Taxonomy" id="388810"/>
    <lineage>
        <taxon>Eukaryota</taxon>
        <taxon>Fungi</taxon>
        <taxon>Fungi incertae sedis</taxon>
        <taxon>Chytridiomycota</taxon>
        <taxon>Chytridiomycota incertae sedis</taxon>
        <taxon>Chytridiomycetes</taxon>
        <taxon>Chytridiomycetes incertae sedis</taxon>
        <taxon>Blyttiomyces</taxon>
    </lineage>
</organism>
<dbReference type="SUPFAM" id="SSF54001">
    <property type="entry name" value="Cysteine proteinases"/>
    <property type="match status" value="1"/>
</dbReference>
<dbReference type="OrthoDB" id="420187at2759"/>
<dbReference type="PROSITE" id="PS50235">
    <property type="entry name" value="USP_3"/>
    <property type="match status" value="1"/>
</dbReference>
<dbReference type="InterPro" id="IPR028889">
    <property type="entry name" value="USP"/>
</dbReference>
<evidence type="ECO:0000313" key="3">
    <source>
        <dbReference type="Proteomes" id="UP000269721"/>
    </source>
</evidence>
<reference evidence="3" key="1">
    <citation type="journal article" date="2018" name="Nat. Microbiol.">
        <title>Leveraging single-cell genomics to expand the fungal tree of life.</title>
        <authorList>
            <person name="Ahrendt S.R."/>
            <person name="Quandt C.A."/>
            <person name="Ciobanu D."/>
            <person name="Clum A."/>
            <person name="Salamov A."/>
            <person name="Andreopoulos B."/>
            <person name="Cheng J.F."/>
            <person name="Woyke T."/>
            <person name="Pelin A."/>
            <person name="Henrissat B."/>
            <person name="Reynolds N.K."/>
            <person name="Benny G.L."/>
            <person name="Smith M.E."/>
            <person name="James T.Y."/>
            <person name="Grigoriev I.V."/>
        </authorList>
    </citation>
    <scope>NUCLEOTIDE SEQUENCE [LARGE SCALE GENOMIC DNA]</scope>
</reference>
<protein>
    <recommendedName>
        <fullName evidence="1">USP domain-containing protein</fullName>
    </recommendedName>
</protein>
<evidence type="ECO:0000313" key="2">
    <source>
        <dbReference type="EMBL" id="RKO89555.1"/>
    </source>
</evidence>
<proteinExistence type="predicted"/>
<evidence type="ECO:0000259" key="1">
    <source>
        <dbReference type="PROSITE" id="PS50235"/>
    </source>
</evidence>
<feature type="domain" description="USP" evidence="1">
    <location>
        <begin position="1"/>
        <end position="109"/>
    </location>
</feature>
<gene>
    <name evidence="2" type="ORF">BDK51DRAFT_18406</name>
</gene>
<sequence length="117" mass="13256">ASKRYLIHTHPQTLVLHLKRFHQTGPYGRTKKIESHVAFERVIDVAASETLYTLRGIVSHSGGLFGGHYVAYVDVGGDRWMYCSDSRVKEVAWEEVRKVQAYLLFYERGVDGEGGEA</sequence>
<keyword evidence="3" id="KW-1185">Reference proteome</keyword>
<accession>A0A4P9WCZ4</accession>
<dbReference type="InterPro" id="IPR050185">
    <property type="entry name" value="Ub_carboxyl-term_hydrolase"/>
</dbReference>
<dbReference type="PANTHER" id="PTHR21646">
    <property type="entry name" value="UBIQUITIN CARBOXYL-TERMINAL HYDROLASE"/>
    <property type="match status" value="1"/>
</dbReference>
<dbReference type="InterPro" id="IPR001394">
    <property type="entry name" value="Peptidase_C19_UCH"/>
</dbReference>
<dbReference type="InterPro" id="IPR018200">
    <property type="entry name" value="USP_CS"/>
</dbReference>
<dbReference type="PANTHER" id="PTHR21646:SF39">
    <property type="entry name" value="UBIQUITIN CARBOXYL-TERMINAL HYDROLASE 16"/>
    <property type="match status" value="1"/>
</dbReference>
<dbReference type="GO" id="GO:0016579">
    <property type="term" value="P:protein deubiquitination"/>
    <property type="evidence" value="ECO:0007669"/>
    <property type="project" value="InterPro"/>
</dbReference>
<dbReference type="Pfam" id="PF00443">
    <property type="entry name" value="UCH"/>
    <property type="match status" value="1"/>
</dbReference>